<dbReference type="FunFam" id="3.30.460.10:FF:000015">
    <property type="entry name" value="Ribosomal silencing factor RsfS"/>
    <property type="match status" value="1"/>
</dbReference>
<gene>
    <name evidence="5" type="primary">rsfS</name>
    <name evidence="6" type="ORF">AS572_01595</name>
</gene>
<dbReference type="NCBIfam" id="TIGR00090">
    <property type="entry name" value="rsfS_iojap_ybeB"/>
    <property type="match status" value="1"/>
</dbReference>
<dbReference type="SUPFAM" id="SSF81301">
    <property type="entry name" value="Nucleotidyltransferase"/>
    <property type="match status" value="1"/>
</dbReference>
<name>A0AAP7YVT1_STAAU</name>
<keyword evidence="3 5" id="KW-0678">Repressor</keyword>
<comment type="caution">
    <text evidence="6">The sequence shown here is derived from an EMBL/GenBank/DDBJ whole genome shotgun (WGS) entry which is preliminary data.</text>
</comment>
<dbReference type="GO" id="GO:0005737">
    <property type="term" value="C:cytoplasm"/>
    <property type="evidence" value="ECO:0007669"/>
    <property type="project" value="UniProtKB-SubCell"/>
</dbReference>
<comment type="subunit">
    <text evidence="5">Interacts with ribosomal protein uL14 (rplN).</text>
</comment>
<dbReference type="RefSeq" id="WP_001088018.1">
    <property type="nucleotide sequence ID" value="NZ_CAMRFO010000001.1"/>
</dbReference>
<accession>A0AAP7YVT1</accession>
<protein>
    <recommendedName>
        <fullName evidence="5">Ribosomal silencing factor RsfS</fullName>
    </recommendedName>
</protein>
<dbReference type="PANTHER" id="PTHR21043:SF0">
    <property type="entry name" value="MITOCHONDRIAL ASSEMBLY OF RIBOSOMAL LARGE SUBUNIT PROTEIN 1"/>
    <property type="match status" value="1"/>
</dbReference>
<evidence type="ECO:0000256" key="3">
    <source>
        <dbReference type="ARBA" id="ARBA00022491"/>
    </source>
</evidence>
<dbReference type="EMBL" id="LNJK01000001">
    <property type="protein sequence ID" value="OWT18724.1"/>
    <property type="molecule type" value="Genomic_DNA"/>
</dbReference>
<evidence type="ECO:0000256" key="2">
    <source>
        <dbReference type="ARBA" id="ARBA00022490"/>
    </source>
</evidence>
<proteinExistence type="inferred from homology"/>
<dbReference type="PANTHER" id="PTHR21043">
    <property type="entry name" value="IOJAP SUPERFAMILY ORTHOLOG"/>
    <property type="match status" value="1"/>
</dbReference>
<dbReference type="Pfam" id="PF02410">
    <property type="entry name" value="RsfS"/>
    <property type="match status" value="1"/>
</dbReference>
<evidence type="ECO:0000256" key="4">
    <source>
        <dbReference type="ARBA" id="ARBA00022845"/>
    </source>
</evidence>
<evidence type="ECO:0000313" key="7">
    <source>
        <dbReference type="Proteomes" id="UP000197894"/>
    </source>
</evidence>
<dbReference type="GO" id="GO:0043023">
    <property type="term" value="F:ribosomal large subunit binding"/>
    <property type="evidence" value="ECO:0007669"/>
    <property type="project" value="TreeGrafter"/>
</dbReference>
<dbReference type="Proteomes" id="UP000197894">
    <property type="component" value="Unassembled WGS sequence"/>
</dbReference>
<dbReference type="InterPro" id="IPR043519">
    <property type="entry name" value="NT_sf"/>
</dbReference>
<dbReference type="GO" id="GO:0017148">
    <property type="term" value="P:negative regulation of translation"/>
    <property type="evidence" value="ECO:0007669"/>
    <property type="project" value="UniProtKB-UniRule"/>
</dbReference>
<dbReference type="GO" id="GO:0042256">
    <property type="term" value="P:cytosolic ribosome assembly"/>
    <property type="evidence" value="ECO:0007669"/>
    <property type="project" value="UniProtKB-UniRule"/>
</dbReference>
<comment type="similarity">
    <text evidence="1 5">Belongs to the Iojap/RsfS family.</text>
</comment>
<dbReference type="AlphaFoldDB" id="A0AAP7YVT1"/>
<dbReference type="Gene3D" id="3.30.460.10">
    <property type="entry name" value="Beta Polymerase, domain 2"/>
    <property type="match status" value="1"/>
</dbReference>
<keyword evidence="2 5" id="KW-0963">Cytoplasm</keyword>
<dbReference type="GO" id="GO:0090071">
    <property type="term" value="P:negative regulation of ribosome biogenesis"/>
    <property type="evidence" value="ECO:0007669"/>
    <property type="project" value="UniProtKB-UniRule"/>
</dbReference>
<organism evidence="6 7">
    <name type="scientific">Staphylococcus aureus</name>
    <dbReference type="NCBI Taxonomy" id="1280"/>
    <lineage>
        <taxon>Bacteria</taxon>
        <taxon>Bacillati</taxon>
        <taxon>Bacillota</taxon>
        <taxon>Bacilli</taxon>
        <taxon>Bacillales</taxon>
        <taxon>Staphylococcaceae</taxon>
        <taxon>Staphylococcus</taxon>
    </lineage>
</organism>
<dbReference type="InterPro" id="IPR004394">
    <property type="entry name" value="Iojap/RsfS/C7orf30"/>
</dbReference>
<comment type="subcellular location">
    <subcellularLocation>
        <location evidence="5">Cytoplasm</location>
    </subcellularLocation>
</comment>
<sequence length="117" mass="13464">MNSQELLAIAVDAIDNKKGEDTISLEMKGISDMIDYFVVTHGNNERQVQAIARAVKEVANEQNIEVKRMEGYNEARWILIDLADVVVHVFHKDERNYYNIEKLYQDAPLESYGQVAY</sequence>
<comment type="function">
    <text evidence="5">Functions as a ribosomal silencing factor. Interacts with ribosomal protein uL14 (rplN), blocking formation of intersubunit bridge B8. Prevents association of the 30S and 50S ribosomal subunits and the formation of functional ribosomes, thus repressing translation.</text>
</comment>
<dbReference type="HAMAP" id="MF_01477">
    <property type="entry name" value="Iojap_RsfS"/>
    <property type="match status" value="1"/>
</dbReference>
<evidence type="ECO:0000256" key="5">
    <source>
        <dbReference type="HAMAP-Rule" id="MF_01477"/>
    </source>
</evidence>
<evidence type="ECO:0000256" key="1">
    <source>
        <dbReference type="ARBA" id="ARBA00010574"/>
    </source>
</evidence>
<keyword evidence="4 5" id="KW-0810">Translation regulation</keyword>
<evidence type="ECO:0000313" key="6">
    <source>
        <dbReference type="EMBL" id="OWT18724.1"/>
    </source>
</evidence>
<reference evidence="6 7" key="1">
    <citation type="journal article" date="2017" name="BMC Genomics">
        <title>Prophages and adaptation of Staphylococcus aureus ST398 to the human clinic.</title>
        <authorList>
            <consortium name="Regional Infection Control Group of the Centre Region"/>
            <person name="Diene S.M."/>
            <person name="Corvaglia A.R."/>
            <person name="Francois P."/>
            <person name="van der Mee-Marquet N."/>
        </authorList>
    </citation>
    <scope>NUCLEOTIDE SEQUENCE [LARGE SCALE GENOMIC DNA]</scope>
    <source>
        <strain evidence="6 7">SA13-246</strain>
    </source>
</reference>